<evidence type="ECO:0000256" key="1">
    <source>
        <dbReference type="SAM" id="Phobius"/>
    </source>
</evidence>
<evidence type="ECO:0000313" key="3">
    <source>
        <dbReference type="Proteomes" id="UP001219525"/>
    </source>
</evidence>
<accession>A0AAD6VNC4</accession>
<dbReference type="Proteomes" id="UP001219525">
    <property type="component" value="Unassembled WGS sequence"/>
</dbReference>
<comment type="caution">
    <text evidence="2">The sequence shown here is derived from an EMBL/GenBank/DDBJ whole genome shotgun (WGS) entry which is preliminary data.</text>
</comment>
<feature type="transmembrane region" description="Helical" evidence="1">
    <location>
        <begin position="281"/>
        <end position="303"/>
    </location>
</feature>
<organism evidence="2 3">
    <name type="scientific">Mycena pura</name>
    <dbReference type="NCBI Taxonomy" id="153505"/>
    <lineage>
        <taxon>Eukaryota</taxon>
        <taxon>Fungi</taxon>
        <taxon>Dikarya</taxon>
        <taxon>Basidiomycota</taxon>
        <taxon>Agaricomycotina</taxon>
        <taxon>Agaricomycetes</taxon>
        <taxon>Agaricomycetidae</taxon>
        <taxon>Agaricales</taxon>
        <taxon>Marasmiineae</taxon>
        <taxon>Mycenaceae</taxon>
        <taxon>Mycena</taxon>
    </lineage>
</organism>
<protein>
    <recommendedName>
        <fullName evidence="4">Transmembrane protein</fullName>
    </recommendedName>
</protein>
<dbReference type="AlphaFoldDB" id="A0AAD6VNC4"/>
<dbReference type="Gene3D" id="2.60.120.260">
    <property type="entry name" value="Galactose-binding domain-like"/>
    <property type="match status" value="2"/>
</dbReference>
<gene>
    <name evidence="2" type="ORF">GGX14DRAFT_599650</name>
</gene>
<sequence>MPQYNTTIEDYSPIISYSSDWSAGSSKDGLADLYSDSSFTLTQTNSGTASFIFNGTSFMIFGAKRGNHGFYEVSVDGQVFPPENGQSADPGLFQVPLFTSPLLSQGLHTVTLTNQGSTFVDIDFITLQSSVGEDSEQLGVTTVQDTDPSFVYYPPEEWGTNPPSLGTYSGSTGHGTASPGDGLYLYGPVGPQGSPFSVTLDAESPRNYTANKQFFQAQVLLYSATNLGPGKHVVKVTYEPSQLDQIFAVDFANVYTTPSTGSVLSSSGGSSTSSFSLSGGAIAGIVIALLFVLSVLAGFLFFLRRRRSRKNRVTLIDPIQSPPQRSNQDIVAIPGTYPRTRQYSSAAAQPSVRYPSTVGGSDYASRVTSVIDTHSQAWGGSDAEFSPTHSVSINCCWCARYNRLLGGGWSLYFAKD</sequence>
<evidence type="ECO:0000313" key="2">
    <source>
        <dbReference type="EMBL" id="KAJ7218090.1"/>
    </source>
</evidence>
<keyword evidence="1" id="KW-0472">Membrane</keyword>
<keyword evidence="3" id="KW-1185">Reference proteome</keyword>
<dbReference type="EMBL" id="JARJCW010000013">
    <property type="protein sequence ID" value="KAJ7218090.1"/>
    <property type="molecule type" value="Genomic_DNA"/>
</dbReference>
<reference evidence="2" key="1">
    <citation type="submission" date="2023-03" db="EMBL/GenBank/DDBJ databases">
        <title>Massive genome expansion in bonnet fungi (Mycena s.s.) driven by repeated elements and novel gene families across ecological guilds.</title>
        <authorList>
            <consortium name="Lawrence Berkeley National Laboratory"/>
            <person name="Harder C.B."/>
            <person name="Miyauchi S."/>
            <person name="Viragh M."/>
            <person name="Kuo A."/>
            <person name="Thoen E."/>
            <person name="Andreopoulos B."/>
            <person name="Lu D."/>
            <person name="Skrede I."/>
            <person name="Drula E."/>
            <person name="Henrissat B."/>
            <person name="Morin E."/>
            <person name="Kohler A."/>
            <person name="Barry K."/>
            <person name="LaButti K."/>
            <person name="Morin E."/>
            <person name="Salamov A."/>
            <person name="Lipzen A."/>
            <person name="Mereny Z."/>
            <person name="Hegedus B."/>
            <person name="Baldrian P."/>
            <person name="Stursova M."/>
            <person name="Weitz H."/>
            <person name="Taylor A."/>
            <person name="Grigoriev I.V."/>
            <person name="Nagy L.G."/>
            <person name="Martin F."/>
            <person name="Kauserud H."/>
        </authorList>
    </citation>
    <scope>NUCLEOTIDE SEQUENCE</scope>
    <source>
        <strain evidence="2">9144</strain>
    </source>
</reference>
<name>A0AAD6VNC4_9AGAR</name>
<keyword evidence="1" id="KW-0812">Transmembrane</keyword>
<evidence type="ECO:0008006" key="4">
    <source>
        <dbReference type="Google" id="ProtNLM"/>
    </source>
</evidence>
<keyword evidence="1" id="KW-1133">Transmembrane helix</keyword>
<proteinExistence type="predicted"/>